<dbReference type="AlphaFoldDB" id="A0AAW7YQ67"/>
<keyword evidence="1" id="KW-1133">Transmembrane helix</keyword>
<dbReference type="EMBL" id="JAUOQO010000001">
    <property type="protein sequence ID" value="MDO6572715.1"/>
    <property type="molecule type" value="Genomic_DNA"/>
</dbReference>
<evidence type="ECO:0000313" key="3">
    <source>
        <dbReference type="EMBL" id="MDO6572715.1"/>
    </source>
</evidence>
<evidence type="ECO:0000313" key="4">
    <source>
        <dbReference type="Proteomes" id="UP001170310"/>
    </source>
</evidence>
<sequence length="110" mass="12848">MFTHHNNKNSVDLHLNTNNQKYDLATQDHANQITNFYKAIYQINDIILGLVFLVGSFFFFSDATMTLGTILFVIGSIQMTARPVISFIHDMKLSRYYHKRYIEEKNNSHT</sequence>
<evidence type="ECO:0000259" key="2">
    <source>
        <dbReference type="Pfam" id="PF14145"/>
    </source>
</evidence>
<organism evidence="3 4">
    <name type="scientific">Staphylococcus pasteuri_A</name>
    <dbReference type="NCBI Taxonomy" id="3062664"/>
    <lineage>
        <taxon>Bacteria</taxon>
        <taxon>Bacillati</taxon>
        <taxon>Bacillota</taxon>
        <taxon>Bacilli</taxon>
        <taxon>Bacillales</taxon>
        <taxon>Staphylococcaceae</taxon>
        <taxon>Staphylococcus</taxon>
    </lineage>
</organism>
<proteinExistence type="predicted"/>
<accession>A0AAW7YQ67</accession>
<dbReference type="InterPro" id="IPR025424">
    <property type="entry name" value="YrhK_domain"/>
</dbReference>
<keyword evidence="1" id="KW-0472">Membrane</keyword>
<evidence type="ECO:0000256" key="1">
    <source>
        <dbReference type="SAM" id="Phobius"/>
    </source>
</evidence>
<dbReference type="Pfam" id="PF14145">
    <property type="entry name" value="YrhK"/>
    <property type="match status" value="1"/>
</dbReference>
<keyword evidence="4" id="KW-1185">Reference proteome</keyword>
<name>A0AAW7YQ67_9STAP</name>
<dbReference type="RefSeq" id="WP_046466995.1">
    <property type="nucleotide sequence ID" value="NZ_JAUOQO010000001.1"/>
</dbReference>
<feature type="transmembrane region" description="Helical" evidence="1">
    <location>
        <begin position="66"/>
        <end position="85"/>
    </location>
</feature>
<feature type="transmembrane region" description="Helical" evidence="1">
    <location>
        <begin position="39"/>
        <end position="60"/>
    </location>
</feature>
<keyword evidence="1" id="KW-0812">Transmembrane</keyword>
<dbReference type="Proteomes" id="UP001170310">
    <property type="component" value="Unassembled WGS sequence"/>
</dbReference>
<protein>
    <submittedName>
        <fullName evidence="3">YrhK family protein</fullName>
    </submittedName>
</protein>
<reference evidence="3" key="1">
    <citation type="submission" date="2023-07" db="EMBL/GenBank/DDBJ databases">
        <title>Genome content predicts the carbon catabolic preferences of heterotrophic bacteria.</title>
        <authorList>
            <person name="Gralka M."/>
        </authorList>
    </citation>
    <scope>NUCLEOTIDE SEQUENCE</scope>
    <source>
        <strain evidence="3">E2R20</strain>
    </source>
</reference>
<feature type="domain" description="YrhK" evidence="2">
    <location>
        <begin position="36"/>
        <end position="90"/>
    </location>
</feature>
<comment type="caution">
    <text evidence="3">The sequence shown here is derived from an EMBL/GenBank/DDBJ whole genome shotgun (WGS) entry which is preliminary data.</text>
</comment>
<gene>
    <name evidence="3" type="ORF">Q4528_00930</name>
</gene>